<dbReference type="Pfam" id="PF01408">
    <property type="entry name" value="GFO_IDH_MocA"/>
    <property type="match status" value="1"/>
</dbReference>
<evidence type="ECO:0000259" key="1">
    <source>
        <dbReference type="Pfam" id="PF01408"/>
    </source>
</evidence>
<dbReference type="AlphaFoldDB" id="F4L1F1"/>
<organism evidence="3 4">
    <name type="scientific">Haliscomenobacter hydrossis (strain ATCC 27775 / DSM 1100 / LMG 10767 / O)</name>
    <dbReference type="NCBI Taxonomy" id="760192"/>
    <lineage>
        <taxon>Bacteria</taxon>
        <taxon>Pseudomonadati</taxon>
        <taxon>Bacteroidota</taxon>
        <taxon>Saprospiria</taxon>
        <taxon>Saprospirales</taxon>
        <taxon>Haliscomenobacteraceae</taxon>
        <taxon>Haliscomenobacter</taxon>
    </lineage>
</organism>
<dbReference type="RefSeq" id="WP_013768374.1">
    <property type="nucleotide sequence ID" value="NC_015510.1"/>
</dbReference>
<sequence>MQKIKAAVVGLGFIGPAHVEALRRVPTVDVIGALHFDLESSRQKTQELGIAKAYGSFEEVIADSEVEVVHICTPNAMHFHQAKAALLAGKHVVCEKPLATTIAEAEELVALAAKTGLVNAVHFNIRYYPIVRQMKVMREKGELGDIYSVVGTYLQDWLFKDTDYNWRLEPEQSGESRAIADIGSHIMDVLEYITGVRIEAVMADFNTVHKFRKKPLKPVETYSGKMLTAEDYQDVPITTEDHANVMLRFSNGNRGVITVSQVSAGRKNRIDLEISGSVSTFHWCSESPNNLWIGNRDGANGQLMRDPSLFHGEARSVVSFPGGHNEGFPDTSKQLFKEVYQAVASGKQPEHPSFPTFADGLRELLICERIVESNKKQAWVTV</sequence>
<dbReference type="Gene3D" id="3.30.360.10">
    <property type="entry name" value="Dihydrodipicolinate Reductase, domain 2"/>
    <property type="match status" value="1"/>
</dbReference>
<protein>
    <submittedName>
        <fullName evidence="3">Oxidoreductase domain protein</fullName>
    </submittedName>
</protein>
<gene>
    <name evidence="3" type="ordered locus">Halhy_6025</name>
</gene>
<dbReference type="SUPFAM" id="SSF55347">
    <property type="entry name" value="Glyceraldehyde-3-phosphate dehydrogenase-like, C-terminal domain"/>
    <property type="match status" value="1"/>
</dbReference>
<feature type="domain" description="Gfo/Idh/MocA-like oxidoreductase N-terminal" evidence="1">
    <location>
        <begin position="4"/>
        <end position="121"/>
    </location>
</feature>
<dbReference type="OrthoDB" id="9815825at2"/>
<dbReference type="KEGG" id="hhy:Halhy_6025"/>
<name>F4L1F1_HALH1</name>
<evidence type="ECO:0000313" key="4">
    <source>
        <dbReference type="Proteomes" id="UP000008461"/>
    </source>
</evidence>
<reference evidence="3 4" key="1">
    <citation type="journal article" date="2011" name="Stand. Genomic Sci.">
        <title>Complete genome sequence of Haliscomenobacter hydrossis type strain (O).</title>
        <authorList>
            <consortium name="US DOE Joint Genome Institute (JGI-PGF)"/>
            <person name="Daligault H."/>
            <person name="Lapidus A."/>
            <person name="Zeytun A."/>
            <person name="Nolan M."/>
            <person name="Lucas S."/>
            <person name="Del Rio T.G."/>
            <person name="Tice H."/>
            <person name="Cheng J.F."/>
            <person name="Tapia R."/>
            <person name="Han C."/>
            <person name="Goodwin L."/>
            <person name="Pitluck S."/>
            <person name="Liolios K."/>
            <person name="Pagani I."/>
            <person name="Ivanova N."/>
            <person name="Huntemann M."/>
            <person name="Mavromatis K."/>
            <person name="Mikhailova N."/>
            <person name="Pati A."/>
            <person name="Chen A."/>
            <person name="Palaniappan K."/>
            <person name="Land M."/>
            <person name="Hauser L."/>
            <person name="Brambilla E.M."/>
            <person name="Rohde M."/>
            <person name="Verbarg S."/>
            <person name="Goker M."/>
            <person name="Bristow J."/>
            <person name="Eisen J.A."/>
            <person name="Markowitz V."/>
            <person name="Hugenholtz P."/>
            <person name="Kyrpides N.C."/>
            <person name="Klenk H.P."/>
            <person name="Woyke T."/>
        </authorList>
    </citation>
    <scope>NUCLEOTIDE SEQUENCE [LARGE SCALE GENOMIC DNA]</scope>
    <source>
        <strain evidence="4">ATCC 27775 / DSM 1100 / LMG 10767 / O</strain>
    </source>
</reference>
<dbReference type="Proteomes" id="UP000008461">
    <property type="component" value="Chromosome"/>
</dbReference>
<dbReference type="InterPro" id="IPR055170">
    <property type="entry name" value="GFO_IDH_MocA-like_dom"/>
</dbReference>
<dbReference type="EMBL" id="CP002691">
    <property type="protein sequence ID" value="AEE53848.1"/>
    <property type="molecule type" value="Genomic_DNA"/>
</dbReference>
<dbReference type="Pfam" id="PF22725">
    <property type="entry name" value="GFO_IDH_MocA_C3"/>
    <property type="match status" value="1"/>
</dbReference>
<dbReference type="eggNOG" id="COG0673">
    <property type="taxonomic scope" value="Bacteria"/>
</dbReference>
<dbReference type="InterPro" id="IPR036291">
    <property type="entry name" value="NAD(P)-bd_dom_sf"/>
</dbReference>
<dbReference type="InterPro" id="IPR051317">
    <property type="entry name" value="Gfo/Idh/MocA_oxidoreduct"/>
</dbReference>
<dbReference type="PANTHER" id="PTHR43708">
    <property type="entry name" value="CONSERVED EXPRESSED OXIDOREDUCTASE (EUROFUNG)"/>
    <property type="match status" value="1"/>
</dbReference>
<proteinExistence type="predicted"/>
<feature type="domain" description="GFO/IDH/MocA-like oxidoreductase" evidence="2">
    <location>
        <begin position="131"/>
        <end position="277"/>
    </location>
</feature>
<dbReference type="SUPFAM" id="SSF51735">
    <property type="entry name" value="NAD(P)-binding Rossmann-fold domains"/>
    <property type="match status" value="1"/>
</dbReference>
<keyword evidence="4" id="KW-1185">Reference proteome</keyword>
<dbReference type="Gene3D" id="3.40.50.720">
    <property type="entry name" value="NAD(P)-binding Rossmann-like Domain"/>
    <property type="match status" value="1"/>
</dbReference>
<dbReference type="InterPro" id="IPR000683">
    <property type="entry name" value="Gfo/Idh/MocA-like_OxRdtase_N"/>
</dbReference>
<dbReference type="GO" id="GO:0000166">
    <property type="term" value="F:nucleotide binding"/>
    <property type="evidence" value="ECO:0007669"/>
    <property type="project" value="InterPro"/>
</dbReference>
<accession>F4L1F1</accession>
<dbReference type="PANTHER" id="PTHR43708:SF3">
    <property type="entry name" value="OXIDOREDUCTASE"/>
    <property type="match status" value="1"/>
</dbReference>
<dbReference type="HOGENOM" id="CLU_023194_17_2_10"/>
<reference key="2">
    <citation type="submission" date="2011-04" db="EMBL/GenBank/DDBJ databases">
        <title>Complete sequence of chromosome of Haliscomenobacter hydrossis DSM 1100.</title>
        <authorList>
            <consortium name="US DOE Joint Genome Institute (JGI-PGF)"/>
            <person name="Lucas S."/>
            <person name="Han J."/>
            <person name="Lapidus A."/>
            <person name="Bruce D."/>
            <person name="Goodwin L."/>
            <person name="Pitluck S."/>
            <person name="Peters L."/>
            <person name="Kyrpides N."/>
            <person name="Mavromatis K."/>
            <person name="Ivanova N."/>
            <person name="Ovchinnikova G."/>
            <person name="Pagani I."/>
            <person name="Daligault H."/>
            <person name="Detter J.C."/>
            <person name="Han C."/>
            <person name="Land M."/>
            <person name="Hauser L."/>
            <person name="Markowitz V."/>
            <person name="Cheng J.-F."/>
            <person name="Hugenholtz P."/>
            <person name="Woyke T."/>
            <person name="Wu D."/>
            <person name="Verbarg S."/>
            <person name="Frueling A."/>
            <person name="Brambilla E."/>
            <person name="Klenk H.-P."/>
            <person name="Eisen J.A."/>
        </authorList>
    </citation>
    <scope>NUCLEOTIDE SEQUENCE</scope>
    <source>
        <strain>DSM 1100</strain>
    </source>
</reference>
<dbReference type="STRING" id="760192.Halhy_6025"/>
<evidence type="ECO:0000259" key="2">
    <source>
        <dbReference type="Pfam" id="PF22725"/>
    </source>
</evidence>
<evidence type="ECO:0000313" key="3">
    <source>
        <dbReference type="EMBL" id="AEE53848.1"/>
    </source>
</evidence>